<evidence type="ECO:0000259" key="4">
    <source>
        <dbReference type="PROSITE" id="PS51900"/>
    </source>
</evidence>
<evidence type="ECO:0000313" key="6">
    <source>
        <dbReference type="Proteomes" id="UP000094960"/>
    </source>
</evidence>
<dbReference type="GO" id="GO:0003677">
    <property type="term" value="F:DNA binding"/>
    <property type="evidence" value="ECO:0007669"/>
    <property type="project" value="UniProtKB-UniRule"/>
</dbReference>
<dbReference type="PROSITE" id="PS51900">
    <property type="entry name" value="CB"/>
    <property type="match status" value="1"/>
</dbReference>
<dbReference type="InterPro" id="IPR050090">
    <property type="entry name" value="Tyrosine_recombinase_XerCD"/>
</dbReference>
<dbReference type="GO" id="GO:0015074">
    <property type="term" value="P:DNA integration"/>
    <property type="evidence" value="ECO:0007669"/>
    <property type="project" value="InterPro"/>
</dbReference>
<dbReference type="SUPFAM" id="SSF56349">
    <property type="entry name" value="DNA breaking-rejoining enzymes"/>
    <property type="match status" value="2"/>
</dbReference>
<dbReference type="InterPro" id="IPR044068">
    <property type="entry name" value="CB"/>
</dbReference>
<sequence>MDYFFTSRDKVRRFGAIADGIDLDFLRYVTRQRALKDGTPFFLGSVMRPLEPHCSFFLDLAKTLKAKSLRDYTYDFLDFSDFLESLDPPSDVLSATEDDLLAYREHCTQHRDEPMSPATWKRRRVTIHSFYDWAVDEAKLLARRPYYRRPNGRDVLSWGATAALDVRHLTYEQWRFLDRVGLRGLLPDGTADPSFRSAHTLRDSAAGNLSITTGLRLREFRALLDIEVGPPRRDGTAKEVELEAIAKFGLPRTVEIQDATVREIDWYRRTERAATVRKASRNLWRRREEFFVVDDVNTRQMKLRGVEHGRRRTWSVKAMDAELRARTMIEGEHGLEPMALFIGRHGRMLTSQRWEQIFLDAHARTLRIIEEHDLELEMPHQVRIHDLRHTFAVYMLELLTELLRKQDAEEYARSGRVPAYAADHQSRNPFLTVMRLLGHRRPESTMRYLTYKKKSNLLVAQAIKEWNDQDSTYAELASRHGGRWTD</sequence>
<keyword evidence="6" id="KW-1185">Reference proteome</keyword>
<dbReference type="Proteomes" id="UP000094960">
    <property type="component" value="Chromosome"/>
</dbReference>
<dbReference type="InterPro" id="IPR004107">
    <property type="entry name" value="Integrase_SAM-like_N"/>
</dbReference>
<gene>
    <name evidence="5" type="ORF">BFF78_36290</name>
</gene>
<dbReference type="PANTHER" id="PTHR30349:SF64">
    <property type="entry name" value="PROPHAGE INTEGRASE INTD-RELATED"/>
    <property type="match status" value="1"/>
</dbReference>
<dbReference type="InterPro" id="IPR013762">
    <property type="entry name" value="Integrase-like_cat_sf"/>
</dbReference>
<dbReference type="AlphaFoldDB" id="A0A1D7YJM9"/>
<organism evidence="5 6">
    <name type="scientific">Streptomyces fodineus</name>
    <dbReference type="NCBI Taxonomy" id="1904616"/>
    <lineage>
        <taxon>Bacteria</taxon>
        <taxon>Bacillati</taxon>
        <taxon>Actinomycetota</taxon>
        <taxon>Actinomycetes</taxon>
        <taxon>Kitasatosporales</taxon>
        <taxon>Streptomycetaceae</taxon>
        <taxon>Streptomyces</taxon>
    </lineage>
</organism>
<keyword evidence="1 3" id="KW-0238">DNA-binding</keyword>
<protein>
    <submittedName>
        <fullName evidence="5">Recombinase XerD</fullName>
    </submittedName>
</protein>
<dbReference type="InterPro" id="IPR010998">
    <property type="entry name" value="Integrase_recombinase_N"/>
</dbReference>
<dbReference type="InterPro" id="IPR011010">
    <property type="entry name" value="DNA_brk_join_enz"/>
</dbReference>
<dbReference type="Gene3D" id="1.10.150.130">
    <property type="match status" value="1"/>
</dbReference>
<proteinExistence type="predicted"/>
<evidence type="ECO:0000256" key="1">
    <source>
        <dbReference type="ARBA" id="ARBA00023125"/>
    </source>
</evidence>
<dbReference type="Pfam" id="PF02899">
    <property type="entry name" value="Phage_int_SAM_1"/>
    <property type="match status" value="1"/>
</dbReference>
<keyword evidence="2" id="KW-0233">DNA recombination</keyword>
<reference evidence="6" key="1">
    <citation type="submission" date="2016-09" db="EMBL/GenBank/DDBJ databases">
        <title>Streptomyces puniciscabiei strain:TW1S1 Genome sequencing and assembly.</title>
        <authorList>
            <person name="Kim M.-K."/>
            <person name="Kim S.B."/>
        </authorList>
    </citation>
    <scope>NUCLEOTIDE SEQUENCE [LARGE SCALE GENOMIC DNA]</scope>
    <source>
        <strain evidence="6">TW1S1</strain>
    </source>
</reference>
<dbReference type="KEGG" id="spun:BFF78_36290"/>
<dbReference type="GO" id="GO:0006310">
    <property type="term" value="P:DNA recombination"/>
    <property type="evidence" value="ECO:0007669"/>
    <property type="project" value="UniProtKB-KW"/>
</dbReference>
<evidence type="ECO:0000256" key="3">
    <source>
        <dbReference type="PROSITE-ProRule" id="PRU01248"/>
    </source>
</evidence>
<dbReference type="EMBL" id="CP017248">
    <property type="protein sequence ID" value="AOR35805.1"/>
    <property type="molecule type" value="Genomic_DNA"/>
</dbReference>
<feature type="domain" description="Core-binding (CB)" evidence="4">
    <location>
        <begin position="44"/>
        <end position="135"/>
    </location>
</feature>
<dbReference type="Gene3D" id="1.10.443.10">
    <property type="entry name" value="Intergrase catalytic core"/>
    <property type="match status" value="1"/>
</dbReference>
<evidence type="ECO:0000256" key="2">
    <source>
        <dbReference type="ARBA" id="ARBA00023172"/>
    </source>
</evidence>
<evidence type="ECO:0000313" key="5">
    <source>
        <dbReference type="EMBL" id="AOR35805.1"/>
    </source>
</evidence>
<dbReference type="PANTHER" id="PTHR30349">
    <property type="entry name" value="PHAGE INTEGRASE-RELATED"/>
    <property type="match status" value="1"/>
</dbReference>
<accession>A0A1D7YJM9</accession>
<dbReference type="RefSeq" id="WP_069782320.1">
    <property type="nucleotide sequence ID" value="NZ_CP017248.1"/>
</dbReference>
<name>A0A1D7YJM9_9ACTN</name>